<evidence type="ECO:0000256" key="3">
    <source>
        <dbReference type="ARBA" id="ARBA00012438"/>
    </source>
</evidence>
<dbReference type="RefSeq" id="WP_126463794.1">
    <property type="nucleotide sequence ID" value="NZ_AP018721.1"/>
</dbReference>
<comment type="subcellular location">
    <subcellularLocation>
        <location evidence="2">Membrane</location>
    </subcellularLocation>
</comment>
<comment type="catalytic activity">
    <reaction evidence="1">
        <text>ATP + protein L-histidine = ADP + protein N-phospho-L-histidine.</text>
        <dbReference type="EC" id="2.7.13.3"/>
    </reaction>
</comment>
<feature type="modified residue" description="4-aspartylphosphate" evidence="7">
    <location>
        <position position="587"/>
    </location>
</feature>
<dbReference type="SMART" id="SM00304">
    <property type="entry name" value="HAMP"/>
    <property type="match status" value="1"/>
</dbReference>
<dbReference type="Gene3D" id="6.10.340.10">
    <property type="match status" value="1"/>
</dbReference>
<dbReference type="AlphaFoldDB" id="A0A4R3JVY4"/>
<dbReference type="SMART" id="SM00387">
    <property type="entry name" value="HATPase_c"/>
    <property type="match status" value="1"/>
</dbReference>
<dbReference type="Pfam" id="PF00512">
    <property type="entry name" value="HisKA"/>
    <property type="match status" value="1"/>
</dbReference>
<dbReference type="Gene3D" id="1.10.287.130">
    <property type="match status" value="1"/>
</dbReference>
<reference evidence="13 14" key="1">
    <citation type="submission" date="2019-03" db="EMBL/GenBank/DDBJ databases">
        <title>Genomic Encyclopedia of Type Strains, Phase IV (KMG-IV): sequencing the most valuable type-strain genomes for metagenomic binning, comparative biology and taxonomic classification.</title>
        <authorList>
            <person name="Goeker M."/>
        </authorList>
    </citation>
    <scope>NUCLEOTIDE SEQUENCE [LARGE SCALE GENOMIC DNA]</scope>
    <source>
        <strain evidence="13 14">DSM 103923</strain>
    </source>
</reference>
<keyword evidence="5" id="KW-0808">Transferase</keyword>
<keyword evidence="8" id="KW-0175">Coiled coil</keyword>
<dbReference type="SUPFAM" id="SSF55874">
    <property type="entry name" value="ATPase domain of HSP90 chaperone/DNA topoisomerase II/histidine kinase"/>
    <property type="match status" value="1"/>
</dbReference>
<evidence type="ECO:0000256" key="4">
    <source>
        <dbReference type="ARBA" id="ARBA00022553"/>
    </source>
</evidence>
<evidence type="ECO:0000259" key="11">
    <source>
        <dbReference type="PROSITE" id="PS50110"/>
    </source>
</evidence>
<sequence length="659" mass="71403">MPDFKAYPIQKKLRLVIMLACTALVGLFAAVSLVKDVVNAKAGLEEKYSSLSAILIHNLAPAIVFGDSSAAGQTLSTLRQEAHVFYAAIYTDDGRHLADYFNEQAYRGSAALHAALDGSVPAMLAGCPYTRFDLGQMQLCRVVEFQGERLGIFVLATSLAPLYTQIVSVLLISLIVLVTALVLALLISHPLASMLAGPIMRLTETVRRVSTTHDYGARATREAEDELGLLTDGFNELLRQLQQRDASLKQYREELEQLVAQRTAELERTVAELQEAKERAESASRAKSEFLSSMSHELRTPLNAVIGFAELIELDPKLDPEHRENVREIVQAGNHLLALISDVIDLAKIEAGRLDIPLGTVPVAQLFEECRSLVLPLARARGIQIEFSSDDCAGLAAVANFTRLRQIVLNLCSNAIKYNRDNGRVQVRCQSMPNGRLRISVADTGPGIPAERQQELFEPFNRLGAEMGPVEGTGIGLVITKRLTEMMGGTLGLDSILGQGSTFWVEFDHAAAEPAPAAGPTAGSAKVAPAVRRSGTVLYVEDNAINMRLVEKTLANHWPELTVLLATSGEAALELLAQNRPDLILLDLGLPGMDGFEVLRRIRALDSLAGVPVIALTASATTDDVKRGEGAGFDAYLTKPLHIEQLIHTLDAFIQPASS</sequence>
<gene>
    <name evidence="13" type="ORF">EDC61_106111</name>
</gene>
<dbReference type="PANTHER" id="PTHR43047">
    <property type="entry name" value="TWO-COMPONENT HISTIDINE PROTEIN KINASE"/>
    <property type="match status" value="1"/>
</dbReference>
<dbReference type="OrthoDB" id="8552871at2"/>
<keyword evidence="14" id="KW-1185">Reference proteome</keyword>
<dbReference type="SMART" id="SM00388">
    <property type="entry name" value="HisKA"/>
    <property type="match status" value="1"/>
</dbReference>
<keyword evidence="9" id="KW-0472">Membrane</keyword>
<accession>A0A4R3JVY4</accession>
<dbReference type="InterPro" id="IPR005467">
    <property type="entry name" value="His_kinase_dom"/>
</dbReference>
<evidence type="ECO:0000256" key="7">
    <source>
        <dbReference type="PROSITE-ProRule" id="PRU00169"/>
    </source>
</evidence>
<dbReference type="InterPro" id="IPR004358">
    <property type="entry name" value="Sig_transdc_His_kin-like_C"/>
</dbReference>
<dbReference type="InterPro" id="IPR033417">
    <property type="entry name" value="CHASE8"/>
</dbReference>
<comment type="caution">
    <text evidence="13">The sequence shown here is derived from an EMBL/GenBank/DDBJ whole genome shotgun (WGS) entry which is preliminary data.</text>
</comment>
<dbReference type="GO" id="GO:0005886">
    <property type="term" value="C:plasma membrane"/>
    <property type="evidence" value="ECO:0007669"/>
    <property type="project" value="TreeGrafter"/>
</dbReference>
<dbReference type="Gene3D" id="3.30.565.10">
    <property type="entry name" value="Histidine kinase-like ATPase, C-terminal domain"/>
    <property type="match status" value="1"/>
</dbReference>
<dbReference type="InterPro" id="IPR011006">
    <property type="entry name" value="CheY-like_superfamily"/>
</dbReference>
<dbReference type="EMBL" id="SLZY01000006">
    <property type="protein sequence ID" value="TCS72196.1"/>
    <property type="molecule type" value="Genomic_DNA"/>
</dbReference>
<evidence type="ECO:0000313" key="13">
    <source>
        <dbReference type="EMBL" id="TCS72196.1"/>
    </source>
</evidence>
<dbReference type="PROSITE" id="PS50885">
    <property type="entry name" value="HAMP"/>
    <property type="match status" value="1"/>
</dbReference>
<dbReference type="Pfam" id="PF17152">
    <property type="entry name" value="CHASE8"/>
    <property type="match status" value="1"/>
</dbReference>
<dbReference type="InterPro" id="IPR003661">
    <property type="entry name" value="HisK_dim/P_dom"/>
</dbReference>
<dbReference type="InterPro" id="IPR036097">
    <property type="entry name" value="HisK_dim/P_sf"/>
</dbReference>
<dbReference type="Gene3D" id="3.40.50.2300">
    <property type="match status" value="1"/>
</dbReference>
<feature type="domain" description="Response regulatory" evidence="11">
    <location>
        <begin position="536"/>
        <end position="654"/>
    </location>
</feature>
<dbReference type="PRINTS" id="PR00344">
    <property type="entry name" value="BCTRLSENSOR"/>
</dbReference>
<feature type="coiled-coil region" evidence="8">
    <location>
        <begin position="234"/>
        <end position="286"/>
    </location>
</feature>
<feature type="transmembrane region" description="Helical" evidence="9">
    <location>
        <begin position="162"/>
        <end position="187"/>
    </location>
</feature>
<dbReference type="SUPFAM" id="SSF52172">
    <property type="entry name" value="CheY-like"/>
    <property type="match status" value="1"/>
</dbReference>
<keyword evidence="9" id="KW-1133">Transmembrane helix</keyword>
<feature type="transmembrane region" description="Helical" evidence="9">
    <location>
        <begin position="12"/>
        <end position="34"/>
    </location>
</feature>
<evidence type="ECO:0000256" key="9">
    <source>
        <dbReference type="SAM" id="Phobius"/>
    </source>
</evidence>
<dbReference type="Pfam" id="PF02518">
    <property type="entry name" value="HATPase_c"/>
    <property type="match status" value="1"/>
</dbReference>
<feature type="domain" description="HAMP" evidence="12">
    <location>
        <begin position="193"/>
        <end position="246"/>
    </location>
</feature>
<dbReference type="GO" id="GO:0000155">
    <property type="term" value="F:phosphorelay sensor kinase activity"/>
    <property type="evidence" value="ECO:0007669"/>
    <property type="project" value="InterPro"/>
</dbReference>
<dbReference type="PROSITE" id="PS50109">
    <property type="entry name" value="HIS_KIN"/>
    <property type="match status" value="1"/>
</dbReference>
<dbReference type="InterPro" id="IPR001789">
    <property type="entry name" value="Sig_transdc_resp-reg_receiver"/>
</dbReference>
<evidence type="ECO:0000256" key="8">
    <source>
        <dbReference type="SAM" id="Coils"/>
    </source>
</evidence>
<name>A0A4R3JVY4_9PROT</name>
<dbReference type="PANTHER" id="PTHR43047:SF72">
    <property type="entry name" value="OSMOSENSING HISTIDINE PROTEIN KINASE SLN1"/>
    <property type="match status" value="1"/>
</dbReference>
<dbReference type="CDD" id="cd06225">
    <property type="entry name" value="HAMP"/>
    <property type="match status" value="1"/>
</dbReference>
<evidence type="ECO:0000256" key="5">
    <source>
        <dbReference type="ARBA" id="ARBA00022679"/>
    </source>
</evidence>
<organism evidence="13 14">
    <name type="scientific">Sulfuritortus calidifontis</name>
    <dbReference type="NCBI Taxonomy" id="1914471"/>
    <lineage>
        <taxon>Bacteria</taxon>
        <taxon>Pseudomonadati</taxon>
        <taxon>Pseudomonadota</taxon>
        <taxon>Betaproteobacteria</taxon>
        <taxon>Nitrosomonadales</taxon>
        <taxon>Thiobacillaceae</taxon>
        <taxon>Sulfuritortus</taxon>
    </lineage>
</organism>
<dbReference type="SMART" id="SM00448">
    <property type="entry name" value="REC"/>
    <property type="match status" value="1"/>
</dbReference>
<evidence type="ECO:0000256" key="1">
    <source>
        <dbReference type="ARBA" id="ARBA00000085"/>
    </source>
</evidence>
<evidence type="ECO:0000256" key="2">
    <source>
        <dbReference type="ARBA" id="ARBA00004370"/>
    </source>
</evidence>
<dbReference type="Pfam" id="PF00072">
    <property type="entry name" value="Response_reg"/>
    <property type="match status" value="1"/>
</dbReference>
<evidence type="ECO:0000313" key="14">
    <source>
        <dbReference type="Proteomes" id="UP000295135"/>
    </source>
</evidence>
<keyword evidence="9" id="KW-0812">Transmembrane</keyword>
<evidence type="ECO:0000256" key="6">
    <source>
        <dbReference type="ARBA" id="ARBA00022777"/>
    </source>
</evidence>
<dbReference type="SUPFAM" id="SSF47384">
    <property type="entry name" value="Homodimeric domain of signal transducing histidine kinase"/>
    <property type="match status" value="1"/>
</dbReference>
<dbReference type="GO" id="GO:0009927">
    <property type="term" value="F:histidine phosphotransfer kinase activity"/>
    <property type="evidence" value="ECO:0007669"/>
    <property type="project" value="TreeGrafter"/>
</dbReference>
<dbReference type="Proteomes" id="UP000295135">
    <property type="component" value="Unassembled WGS sequence"/>
</dbReference>
<evidence type="ECO:0000259" key="10">
    <source>
        <dbReference type="PROSITE" id="PS50109"/>
    </source>
</evidence>
<dbReference type="CDD" id="cd16922">
    <property type="entry name" value="HATPase_EvgS-ArcB-TorS-like"/>
    <property type="match status" value="1"/>
</dbReference>
<evidence type="ECO:0000259" key="12">
    <source>
        <dbReference type="PROSITE" id="PS50885"/>
    </source>
</evidence>
<dbReference type="EC" id="2.7.13.3" evidence="3"/>
<dbReference type="PROSITE" id="PS50110">
    <property type="entry name" value="RESPONSE_REGULATORY"/>
    <property type="match status" value="1"/>
</dbReference>
<dbReference type="InterPro" id="IPR003594">
    <property type="entry name" value="HATPase_dom"/>
</dbReference>
<feature type="domain" description="Histidine kinase" evidence="10">
    <location>
        <begin position="293"/>
        <end position="511"/>
    </location>
</feature>
<protein>
    <recommendedName>
        <fullName evidence="3">histidine kinase</fullName>
        <ecNumber evidence="3">2.7.13.3</ecNumber>
    </recommendedName>
</protein>
<keyword evidence="4 7" id="KW-0597">Phosphoprotein</keyword>
<keyword evidence="6 13" id="KW-0418">Kinase</keyword>
<dbReference type="CDD" id="cd00082">
    <property type="entry name" value="HisKA"/>
    <property type="match status" value="1"/>
</dbReference>
<dbReference type="InterPro" id="IPR003660">
    <property type="entry name" value="HAMP_dom"/>
</dbReference>
<dbReference type="InterPro" id="IPR036890">
    <property type="entry name" value="HATPase_C_sf"/>
</dbReference>
<proteinExistence type="predicted"/>